<keyword evidence="5" id="KW-1185">Reference proteome</keyword>
<evidence type="ECO:0000256" key="1">
    <source>
        <dbReference type="SAM" id="MobiDB-lite"/>
    </source>
</evidence>
<dbReference type="AlphaFoldDB" id="A0A080M7H2"/>
<accession>A0A080M7H2</accession>
<name>A0A080M7H2_9PROT</name>
<comment type="caution">
    <text evidence="4">The sequence shown here is derived from an EMBL/GenBank/DDBJ whole genome shotgun (WGS) entry which is preliminary data.</text>
</comment>
<dbReference type="Gene3D" id="1.25.40.10">
    <property type="entry name" value="Tetratricopeptide repeat domain"/>
    <property type="match status" value="1"/>
</dbReference>
<keyword evidence="2" id="KW-0812">Transmembrane</keyword>
<feature type="transmembrane region" description="Helical" evidence="2">
    <location>
        <begin position="212"/>
        <end position="233"/>
    </location>
</feature>
<reference evidence="4" key="1">
    <citation type="submission" date="2014-02" db="EMBL/GenBank/DDBJ databases">
        <title>Expanding our view of genomic diversity in Candidatus Accumulibacter clades.</title>
        <authorList>
            <person name="Skennerton C.T."/>
            <person name="Barr J.J."/>
            <person name="Slater F.R."/>
            <person name="Bond P.L."/>
            <person name="Tyson G.W."/>
        </authorList>
    </citation>
    <scope>NUCLEOTIDE SEQUENCE [LARGE SCALE GENOMIC DNA]</scope>
</reference>
<proteinExistence type="predicted"/>
<evidence type="ECO:0008006" key="6">
    <source>
        <dbReference type="Google" id="ProtNLM"/>
    </source>
</evidence>
<feature type="signal peptide" evidence="3">
    <location>
        <begin position="1"/>
        <end position="20"/>
    </location>
</feature>
<keyword evidence="2" id="KW-0472">Membrane</keyword>
<evidence type="ECO:0000313" key="5">
    <source>
        <dbReference type="Proteomes" id="UP000021315"/>
    </source>
</evidence>
<evidence type="ECO:0000313" key="4">
    <source>
        <dbReference type="EMBL" id="KFB76435.1"/>
    </source>
</evidence>
<keyword evidence="3" id="KW-0732">Signal</keyword>
<keyword evidence="2" id="KW-1133">Transmembrane helix</keyword>
<dbReference type="Proteomes" id="UP000021315">
    <property type="component" value="Unassembled WGS sequence"/>
</dbReference>
<feature type="region of interest" description="Disordered" evidence="1">
    <location>
        <begin position="244"/>
        <end position="271"/>
    </location>
</feature>
<feature type="chain" id="PRO_5001750918" description="Tetratricopeptide repeat protein" evidence="3">
    <location>
        <begin position="21"/>
        <end position="448"/>
    </location>
</feature>
<evidence type="ECO:0000256" key="2">
    <source>
        <dbReference type="SAM" id="Phobius"/>
    </source>
</evidence>
<organism evidence="4 5">
    <name type="scientific">Candidatus Accumulibacter cognatus</name>
    <dbReference type="NCBI Taxonomy" id="2954383"/>
    <lineage>
        <taxon>Bacteria</taxon>
        <taxon>Pseudomonadati</taxon>
        <taxon>Pseudomonadota</taxon>
        <taxon>Betaproteobacteria</taxon>
        <taxon>Candidatus Accumulibacter</taxon>
    </lineage>
</organism>
<dbReference type="EMBL" id="JDST02000055">
    <property type="protein sequence ID" value="KFB76435.1"/>
    <property type="molecule type" value="Genomic_DNA"/>
</dbReference>
<protein>
    <recommendedName>
        <fullName evidence="6">Tetratricopeptide repeat protein</fullName>
    </recommendedName>
</protein>
<dbReference type="InterPro" id="IPR011990">
    <property type="entry name" value="TPR-like_helical_dom_sf"/>
</dbReference>
<dbReference type="RefSeq" id="WP_034949656.1">
    <property type="nucleotide sequence ID" value="NZ_JDST02000055.1"/>
</dbReference>
<evidence type="ECO:0000256" key="3">
    <source>
        <dbReference type="SAM" id="SignalP"/>
    </source>
</evidence>
<sequence length="448" mass="48086">MRALASAFLILSTVVWPQLAAGQPSTSSWTLTTLKAQMVPAIWVLDGNEYVRESPPQGENFLEIQGRLTVPPGALLDPMALSEIRVRNTRSAAIAKPQSPFVVGLSILTCRYLPPETRAHDLSRRIVGHDGSLGLSRDSANAPLTLAIEGSHVDLCMAFAGSGRMGGSVSLEFAGHSFTIPLTPMERPRQAAKATADPPTRPYWDGLLSSRATLIAGLCLLILGLGTLAIWRWRTHRALLPARHAKSPDDPDVATAEGDASRSPGYELVEPERVSSEHCRTSFVRVGTSAGPGKADFEAALRALQGERFSDADTLLEQAITKGLMATFECGAWSMRGQAAAAIGEIPRAISYFLKALGGPEVTAQAALPAAMHLAVIYRELGLRADAVKMEAVATTLKSVNITLDPEVNRRLKQSTQAYRRALRATHPTGLKALATRLLHRPRSTSAT</sequence>
<gene>
    <name evidence="4" type="ORF">AW06_002473</name>
</gene>